<organism evidence="7 8">
    <name type="scientific">Ascochyta lentis</name>
    <dbReference type="NCBI Taxonomy" id="205686"/>
    <lineage>
        <taxon>Eukaryota</taxon>
        <taxon>Fungi</taxon>
        <taxon>Dikarya</taxon>
        <taxon>Ascomycota</taxon>
        <taxon>Pezizomycotina</taxon>
        <taxon>Dothideomycetes</taxon>
        <taxon>Pleosporomycetidae</taxon>
        <taxon>Pleosporales</taxon>
        <taxon>Pleosporineae</taxon>
        <taxon>Didymellaceae</taxon>
        <taxon>Ascochyta</taxon>
    </lineage>
</organism>
<name>A0A8H7J7X8_9PLEO</name>
<evidence type="ECO:0000313" key="7">
    <source>
        <dbReference type="EMBL" id="KAF9698117.1"/>
    </source>
</evidence>
<proteinExistence type="predicted"/>
<evidence type="ECO:0000256" key="5">
    <source>
        <dbReference type="SAM" id="Phobius"/>
    </source>
</evidence>
<evidence type="ECO:0000256" key="4">
    <source>
        <dbReference type="ARBA" id="ARBA00023136"/>
    </source>
</evidence>
<evidence type="ECO:0000256" key="2">
    <source>
        <dbReference type="ARBA" id="ARBA00022692"/>
    </source>
</evidence>
<accession>A0A8H7J7X8</accession>
<dbReference type="Proteomes" id="UP000651452">
    <property type="component" value="Unassembled WGS sequence"/>
</dbReference>
<reference evidence="7" key="2">
    <citation type="submission" date="2020-09" db="EMBL/GenBank/DDBJ databases">
        <title>Reference genome assembly for Australian Ascochyta lentis isolate Al4.</title>
        <authorList>
            <person name="Lee R.C."/>
            <person name="Farfan-Caceres L.M."/>
            <person name="Debler J.W."/>
            <person name="Williams A.H."/>
            <person name="Henares B.M."/>
        </authorList>
    </citation>
    <scope>NUCLEOTIDE SEQUENCE</scope>
    <source>
        <strain evidence="7">Al4</strain>
    </source>
</reference>
<feature type="transmembrane region" description="Helical" evidence="5">
    <location>
        <begin position="65"/>
        <end position="85"/>
    </location>
</feature>
<keyword evidence="4 5" id="KW-0472">Membrane</keyword>
<dbReference type="AlphaFoldDB" id="A0A8H7J7X8"/>
<protein>
    <recommendedName>
        <fullName evidence="6">Amino acid permease/ SLC12A domain-containing protein</fullName>
    </recommendedName>
</protein>
<comment type="caution">
    <text evidence="7">The sequence shown here is derived from an EMBL/GenBank/DDBJ whole genome shotgun (WGS) entry which is preliminary data.</text>
</comment>
<dbReference type="PANTHER" id="PTHR43341">
    <property type="entry name" value="AMINO ACID PERMEASE"/>
    <property type="match status" value="1"/>
</dbReference>
<dbReference type="InterPro" id="IPR004841">
    <property type="entry name" value="AA-permease/SLC12A_dom"/>
</dbReference>
<dbReference type="EMBL" id="RZGK01000006">
    <property type="protein sequence ID" value="KAF9698117.1"/>
    <property type="molecule type" value="Genomic_DNA"/>
</dbReference>
<sequence>MCFNDAFVFTTLPNSDIDHDGTKNEPKLAAADDNLSPVYSRPQPGSFSDNTEDFQRLLGNRQIQLLAIGGAIGTALFVSLGNGLAGGGPGSLFIAFTMWCVVVAAVNNYVSEMVVLQPVSGGFIRIAGHWFNNALGLMVGWSFFFFEVFAIPFEIAAINLVICYWTDRIPVAAICGICLILYM</sequence>
<feature type="transmembrane region" description="Helical" evidence="5">
    <location>
        <begin position="91"/>
        <end position="110"/>
    </location>
</feature>
<keyword evidence="2 5" id="KW-0812">Transmembrane</keyword>
<dbReference type="Pfam" id="PF00324">
    <property type="entry name" value="AA_permease"/>
    <property type="match status" value="1"/>
</dbReference>
<dbReference type="PANTHER" id="PTHR43341:SF6">
    <property type="entry name" value="AMINO ACID TRANSPORTER (EUROFUNG)"/>
    <property type="match status" value="1"/>
</dbReference>
<feature type="transmembrane region" description="Helical" evidence="5">
    <location>
        <begin position="157"/>
        <end position="182"/>
    </location>
</feature>
<keyword evidence="3 5" id="KW-1133">Transmembrane helix</keyword>
<dbReference type="GO" id="GO:0015171">
    <property type="term" value="F:amino acid transmembrane transporter activity"/>
    <property type="evidence" value="ECO:0007669"/>
    <property type="project" value="TreeGrafter"/>
</dbReference>
<evidence type="ECO:0000259" key="6">
    <source>
        <dbReference type="Pfam" id="PF00324"/>
    </source>
</evidence>
<comment type="subcellular location">
    <subcellularLocation>
        <location evidence="1">Membrane</location>
        <topology evidence="1">Multi-pass membrane protein</topology>
    </subcellularLocation>
</comment>
<gene>
    <name evidence="7" type="ORF">EKO04_003920</name>
</gene>
<keyword evidence="8" id="KW-1185">Reference proteome</keyword>
<reference evidence="7" key="1">
    <citation type="submission" date="2018-12" db="EMBL/GenBank/DDBJ databases">
        <authorList>
            <person name="Syme R.A."/>
            <person name="Farfan-Caceres L."/>
            <person name="Lichtenzveig J."/>
        </authorList>
    </citation>
    <scope>NUCLEOTIDE SEQUENCE</scope>
    <source>
        <strain evidence="7">Al4</strain>
    </source>
</reference>
<dbReference type="InterPro" id="IPR050524">
    <property type="entry name" value="APC_YAT"/>
</dbReference>
<dbReference type="Gene3D" id="1.20.1740.10">
    <property type="entry name" value="Amino acid/polyamine transporter I"/>
    <property type="match status" value="1"/>
</dbReference>
<dbReference type="GO" id="GO:0016020">
    <property type="term" value="C:membrane"/>
    <property type="evidence" value="ECO:0007669"/>
    <property type="project" value="UniProtKB-SubCell"/>
</dbReference>
<feature type="transmembrane region" description="Helical" evidence="5">
    <location>
        <begin position="130"/>
        <end position="151"/>
    </location>
</feature>
<dbReference type="OrthoDB" id="3942904at2759"/>
<evidence type="ECO:0000256" key="1">
    <source>
        <dbReference type="ARBA" id="ARBA00004141"/>
    </source>
</evidence>
<evidence type="ECO:0000313" key="8">
    <source>
        <dbReference type="Proteomes" id="UP000651452"/>
    </source>
</evidence>
<evidence type="ECO:0000256" key="3">
    <source>
        <dbReference type="ARBA" id="ARBA00022989"/>
    </source>
</evidence>
<feature type="domain" description="Amino acid permease/ SLC12A" evidence="6">
    <location>
        <begin position="63"/>
        <end position="182"/>
    </location>
</feature>